<dbReference type="Proteomes" id="UP001244011">
    <property type="component" value="Unassembled WGS sequence"/>
</dbReference>
<dbReference type="SUPFAM" id="SSF51735">
    <property type="entry name" value="NAD(P)-binding Rossmann-fold domains"/>
    <property type="match status" value="1"/>
</dbReference>
<comment type="caution">
    <text evidence="2">The sequence shown here is derived from an EMBL/GenBank/DDBJ whole genome shotgun (WGS) entry which is preliminary data.</text>
</comment>
<organism evidence="2 3">
    <name type="scientific">Phialemonium atrogriseum</name>
    <dbReference type="NCBI Taxonomy" id="1093897"/>
    <lineage>
        <taxon>Eukaryota</taxon>
        <taxon>Fungi</taxon>
        <taxon>Dikarya</taxon>
        <taxon>Ascomycota</taxon>
        <taxon>Pezizomycotina</taxon>
        <taxon>Sordariomycetes</taxon>
        <taxon>Sordariomycetidae</taxon>
        <taxon>Cephalothecales</taxon>
        <taxon>Cephalothecaceae</taxon>
        <taxon>Phialemonium</taxon>
    </lineage>
</organism>
<accession>A0AAJ0BYT3</accession>
<reference evidence="2" key="1">
    <citation type="submission" date="2023-06" db="EMBL/GenBank/DDBJ databases">
        <title>Genome-scale phylogeny and comparative genomics of the fungal order Sordariales.</title>
        <authorList>
            <consortium name="Lawrence Berkeley National Laboratory"/>
            <person name="Hensen N."/>
            <person name="Bonometti L."/>
            <person name="Westerberg I."/>
            <person name="Brannstrom I.O."/>
            <person name="Guillou S."/>
            <person name="Cros-Aarteil S."/>
            <person name="Calhoun S."/>
            <person name="Haridas S."/>
            <person name="Kuo A."/>
            <person name="Mondo S."/>
            <person name="Pangilinan J."/>
            <person name="Riley R."/>
            <person name="Labutti K."/>
            <person name="Andreopoulos B."/>
            <person name="Lipzen A."/>
            <person name="Chen C."/>
            <person name="Yanf M."/>
            <person name="Daum C."/>
            <person name="Ng V."/>
            <person name="Clum A."/>
            <person name="Steindorff A."/>
            <person name="Ohm R."/>
            <person name="Martin F."/>
            <person name="Silar P."/>
            <person name="Natvig D."/>
            <person name="Lalanne C."/>
            <person name="Gautier V."/>
            <person name="Ament-Velasquez S.L."/>
            <person name="Kruys A."/>
            <person name="Hutchinson M.I."/>
            <person name="Powell A.J."/>
            <person name="Barry K."/>
            <person name="Miller A.N."/>
            <person name="Grigoriev I.V."/>
            <person name="Debuchy R."/>
            <person name="Gladieux P."/>
            <person name="Thoren M.H."/>
            <person name="Johannesson H."/>
        </authorList>
    </citation>
    <scope>NUCLEOTIDE SEQUENCE</scope>
    <source>
        <strain evidence="2">8032-3</strain>
    </source>
</reference>
<proteinExistence type="predicted"/>
<dbReference type="GeneID" id="85313837"/>
<evidence type="ECO:0000313" key="2">
    <source>
        <dbReference type="EMBL" id="KAK1764586.1"/>
    </source>
</evidence>
<feature type="region of interest" description="Disordered" evidence="1">
    <location>
        <begin position="69"/>
        <end position="93"/>
    </location>
</feature>
<dbReference type="InterPro" id="IPR036291">
    <property type="entry name" value="NAD(P)-bd_dom_sf"/>
</dbReference>
<protein>
    <recommendedName>
        <fullName evidence="4">NAD-dependent epimerase/dehydratase domain-containing protein</fullName>
    </recommendedName>
</protein>
<evidence type="ECO:0000256" key="1">
    <source>
        <dbReference type="SAM" id="MobiDB-lite"/>
    </source>
</evidence>
<sequence length="192" mass="20181">MAMRHYRLWGRRRCGESFTSLETLREQSANADVVVHLTRIHDPTAETKEVLRIEAAALDAIGDGLQESGKPLLVTSGTGPAEPDPAGGETAEDAPVAQGANPLLKGIRSEYHVLGLGERDIRVSIIRLPPYVYGRGGGGGPITVLLRMAATAGESIYIGDEALRTSVVGSGASSFSVLAGQTLRAACNLNTC</sequence>
<name>A0AAJ0BYT3_9PEZI</name>
<dbReference type="RefSeq" id="XP_060280799.1">
    <property type="nucleotide sequence ID" value="XM_060430650.1"/>
</dbReference>
<gene>
    <name evidence="2" type="ORF">QBC33DRAFT_572302</name>
</gene>
<dbReference type="AlphaFoldDB" id="A0AAJ0BYT3"/>
<evidence type="ECO:0000313" key="3">
    <source>
        <dbReference type="Proteomes" id="UP001244011"/>
    </source>
</evidence>
<dbReference type="EMBL" id="MU839019">
    <property type="protein sequence ID" value="KAK1764586.1"/>
    <property type="molecule type" value="Genomic_DNA"/>
</dbReference>
<keyword evidence="3" id="KW-1185">Reference proteome</keyword>
<dbReference type="Gene3D" id="3.40.50.720">
    <property type="entry name" value="NAD(P)-binding Rossmann-like Domain"/>
    <property type="match status" value="1"/>
</dbReference>
<evidence type="ECO:0008006" key="4">
    <source>
        <dbReference type="Google" id="ProtNLM"/>
    </source>
</evidence>